<evidence type="ECO:0000313" key="3">
    <source>
        <dbReference type="EMBL" id="THV09177.1"/>
    </source>
</evidence>
<gene>
    <name evidence="3" type="ORF">E9934_17255</name>
</gene>
<sequence length="100" mass="10014">MRGDDHPTTARMSAFVGSVLVALATTVSASLLALGPDAPLAAGIAMLAVAIGALVHTTQGGITAPSFAPRPGARQPVPALASRVTDTDRHPVRPRAPGTV</sequence>
<proteinExistence type="predicted"/>
<feature type="transmembrane region" description="Helical" evidence="2">
    <location>
        <begin position="40"/>
        <end position="57"/>
    </location>
</feature>
<keyword evidence="2" id="KW-0812">Transmembrane</keyword>
<dbReference type="Proteomes" id="UP000307087">
    <property type="component" value="Unassembled WGS sequence"/>
</dbReference>
<evidence type="ECO:0000256" key="1">
    <source>
        <dbReference type="SAM" id="MobiDB-lite"/>
    </source>
</evidence>
<organism evidence="3 4">
    <name type="scientific">Nocardioides caeni</name>
    <dbReference type="NCBI Taxonomy" id="574700"/>
    <lineage>
        <taxon>Bacteria</taxon>
        <taxon>Bacillati</taxon>
        <taxon>Actinomycetota</taxon>
        <taxon>Actinomycetes</taxon>
        <taxon>Propionibacteriales</taxon>
        <taxon>Nocardioidaceae</taxon>
        <taxon>Nocardioides</taxon>
    </lineage>
</organism>
<feature type="region of interest" description="Disordered" evidence="1">
    <location>
        <begin position="62"/>
        <end position="100"/>
    </location>
</feature>
<accession>A0A4S8N093</accession>
<evidence type="ECO:0000256" key="2">
    <source>
        <dbReference type="SAM" id="Phobius"/>
    </source>
</evidence>
<dbReference type="EMBL" id="STGW01000016">
    <property type="protein sequence ID" value="THV09177.1"/>
    <property type="molecule type" value="Genomic_DNA"/>
</dbReference>
<dbReference type="RefSeq" id="WP_136564144.1">
    <property type="nucleotide sequence ID" value="NZ_BAABLS010000006.1"/>
</dbReference>
<evidence type="ECO:0000313" key="4">
    <source>
        <dbReference type="Proteomes" id="UP000307087"/>
    </source>
</evidence>
<name>A0A4S8N093_9ACTN</name>
<reference evidence="3 4" key="1">
    <citation type="journal article" date="2009" name="Int. J. Syst. Evol. Microbiol.">
        <title>Nocardioides caeni sp. nov., isolated from wastewater.</title>
        <authorList>
            <person name="Yoon J.H."/>
            <person name="Kang S.J."/>
            <person name="Park S."/>
            <person name="Kim W."/>
            <person name="Oh T.K."/>
        </authorList>
    </citation>
    <scope>NUCLEOTIDE SEQUENCE [LARGE SCALE GENOMIC DNA]</scope>
    <source>
        <strain evidence="3 4">DSM 23134</strain>
    </source>
</reference>
<feature type="transmembrane region" description="Helical" evidence="2">
    <location>
        <begin position="12"/>
        <end position="34"/>
    </location>
</feature>
<keyword evidence="2" id="KW-1133">Transmembrane helix</keyword>
<dbReference type="OrthoDB" id="9950000at2"/>
<keyword evidence="4" id="KW-1185">Reference proteome</keyword>
<comment type="caution">
    <text evidence="3">The sequence shown here is derived from an EMBL/GenBank/DDBJ whole genome shotgun (WGS) entry which is preliminary data.</text>
</comment>
<keyword evidence="2" id="KW-0472">Membrane</keyword>
<dbReference type="AlphaFoldDB" id="A0A4S8N093"/>
<protein>
    <submittedName>
        <fullName evidence="3">Uncharacterized protein</fullName>
    </submittedName>
</protein>